<evidence type="ECO:0000256" key="6">
    <source>
        <dbReference type="ARBA" id="ARBA00022840"/>
    </source>
</evidence>
<sequence>MEIAALVSGGVDSSVVVHQLKEMGYDPTIYYIKIGMEDKDGYIDCPSEEDIEIVTYIAKKYGCRFEVVSLHEEYWDTVVSYTIDSVKRGLTPNPDMMCNKMIKFGVFEQKWGHEFDKIATGHYATTTELDDLTWLSTAKDHVKDQTYFLGQISYVQVSKLMFPIGNLLKSEVRNIAAEQNLPSAKRKDSQGICFLGKVNYNEFIERYMGRKEGLIVELETGNILGKHQGYWFHTIGQRKGLGLSGGPWFVIKKDINRNIIYVSKGYDTKHQYGDTINLQGFEFITKDIWGDFEGEKEIRFKIRHTPEFTKGMISKKGDMYSIHSEVPVQGIAAGQFGVVYDKEAGLCLGSGMII</sequence>
<evidence type="ECO:0000256" key="9">
    <source>
        <dbReference type="ARBA" id="ARBA00051542"/>
    </source>
</evidence>
<gene>
    <name evidence="12" type="primary">mnmA</name>
    <name evidence="12" type="ORF">ING2E5B_0031</name>
</gene>
<evidence type="ECO:0000313" key="12">
    <source>
        <dbReference type="EMBL" id="CEA14644.1"/>
    </source>
</evidence>
<evidence type="ECO:0000256" key="2">
    <source>
        <dbReference type="ARBA" id="ARBA00022555"/>
    </source>
</evidence>
<evidence type="ECO:0000256" key="7">
    <source>
        <dbReference type="ARBA" id="ARBA00022884"/>
    </source>
</evidence>
<dbReference type="GO" id="GO:0005524">
    <property type="term" value="F:ATP binding"/>
    <property type="evidence" value="ECO:0007669"/>
    <property type="project" value="UniProtKB-KW"/>
</dbReference>
<dbReference type="AlphaFoldDB" id="A0A098BVW8"/>
<dbReference type="FunFam" id="2.30.30.280:FF:000001">
    <property type="entry name" value="tRNA-specific 2-thiouridylase MnmA"/>
    <property type="match status" value="1"/>
</dbReference>
<keyword evidence="5" id="KW-0547">Nucleotide-binding</keyword>
<feature type="domain" description="tRNA-specific 2-thiouridylase MnmA-like C-terminal" evidence="10">
    <location>
        <begin position="293"/>
        <end position="353"/>
    </location>
</feature>
<evidence type="ECO:0000256" key="3">
    <source>
        <dbReference type="ARBA" id="ARBA00022679"/>
    </source>
</evidence>
<keyword evidence="2" id="KW-0820">tRNA-binding</keyword>
<evidence type="ECO:0000256" key="4">
    <source>
        <dbReference type="ARBA" id="ARBA00022694"/>
    </source>
</evidence>
<dbReference type="InterPro" id="IPR051305">
    <property type="entry name" value="tRNA_2-thiouridylase_MnmA"/>
</dbReference>
<dbReference type="Gene3D" id="3.40.50.620">
    <property type="entry name" value="HUPs"/>
    <property type="match status" value="1"/>
</dbReference>
<dbReference type="InterPro" id="IPR046885">
    <property type="entry name" value="MnmA-like_C"/>
</dbReference>
<keyword evidence="7" id="KW-0694">RNA-binding</keyword>
<dbReference type="CDD" id="cd01998">
    <property type="entry name" value="MnmA_TRMU-like"/>
    <property type="match status" value="1"/>
</dbReference>
<protein>
    <recommendedName>
        <fullName evidence="1">tRNA-uridine 2-sulfurtransferase</fullName>
        <ecNumber evidence="1">2.8.1.13</ecNumber>
    </recommendedName>
</protein>
<dbReference type="Pfam" id="PF20259">
    <property type="entry name" value="tRNA_Me_trans_M"/>
    <property type="match status" value="1"/>
</dbReference>
<dbReference type="InterPro" id="IPR014729">
    <property type="entry name" value="Rossmann-like_a/b/a_fold"/>
</dbReference>
<keyword evidence="3 12" id="KW-0808">Transferase</keyword>
<dbReference type="PATRIC" id="fig|1562970.3.peg.30"/>
<dbReference type="InterPro" id="IPR004506">
    <property type="entry name" value="MnmA-like"/>
</dbReference>
<evidence type="ECO:0000259" key="11">
    <source>
        <dbReference type="Pfam" id="PF20259"/>
    </source>
</evidence>
<dbReference type="SUPFAM" id="SSF52402">
    <property type="entry name" value="Adenine nucleotide alpha hydrolases-like"/>
    <property type="match status" value="1"/>
</dbReference>
<keyword evidence="4" id="KW-0819">tRNA processing</keyword>
<keyword evidence="6" id="KW-0067">ATP-binding</keyword>
<keyword evidence="13" id="KW-1185">Reference proteome</keyword>
<dbReference type="NCBIfam" id="TIGR00420">
    <property type="entry name" value="trmU"/>
    <property type="match status" value="1"/>
</dbReference>
<dbReference type="HOGENOM" id="CLU_035188_1_0_10"/>
<dbReference type="InterPro" id="IPR046884">
    <property type="entry name" value="MnmA-like_central"/>
</dbReference>
<dbReference type="EMBL" id="LN515532">
    <property type="protein sequence ID" value="CEA14644.1"/>
    <property type="molecule type" value="Genomic_DNA"/>
</dbReference>
<dbReference type="Proteomes" id="UP000032417">
    <property type="component" value="Chromosome 1"/>
</dbReference>
<evidence type="ECO:0000256" key="5">
    <source>
        <dbReference type="ARBA" id="ARBA00022741"/>
    </source>
</evidence>
<dbReference type="GO" id="GO:0103016">
    <property type="term" value="F:tRNA-uridine 2-sulfurtransferase activity"/>
    <property type="evidence" value="ECO:0007669"/>
    <property type="project" value="UniProtKB-EC"/>
</dbReference>
<dbReference type="PANTHER" id="PTHR43052">
    <property type="match status" value="1"/>
</dbReference>
<accession>A0A098BVW8</accession>
<dbReference type="GO" id="GO:0008033">
    <property type="term" value="P:tRNA processing"/>
    <property type="evidence" value="ECO:0007669"/>
    <property type="project" value="UniProtKB-KW"/>
</dbReference>
<evidence type="ECO:0000256" key="1">
    <source>
        <dbReference type="ARBA" id="ARBA00011949"/>
    </source>
</evidence>
<reference evidence="12 13" key="1">
    <citation type="submission" date="2014-08" db="EMBL/GenBank/DDBJ databases">
        <authorList>
            <person name="Wibberg D."/>
        </authorList>
    </citation>
    <scope>NUCLEOTIDE SEQUENCE [LARGE SCALE GENOMIC DNA]</scope>
    <source>
        <strain evidence="13">ING2-E5B</strain>
    </source>
</reference>
<evidence type="ECO:0000259" key="10">
    <source>
        <dbReference type="Pfam" id="PF20258"/>
    </source>
</evidence>
<evidence type="ECO:0000313" key="13">
    <source>
        <dbReference type="Proteomes" id="UP000032417"/>
    </source>
</evidence>
<proteinExistence type="predicted"/>
<dbReference type="KEGG" id="pbt:ING2E5B_0031"/>
<comment type="catalytic activity">
    <reaction evidence="9">
        <text>S-sulfanyl-L-cysteinyl-[protein] + uridine(34) in tRNA + AH2 + ATP = 2-thiouridine(34) in tRNA + L-cysteinyl-[protein] + A + AMP + diphosphate + H(+)</text>
        <dbReference type="Rhea" id="RHEA:47032"/>
        <dbReference type="Rhea" id="RHEA-COMP:10131"/>
        <dbReference type="Rhea" id="RHEA-COMP:11726"/>
        <dbReference type="Rhea" id="RHEA-COMP:11727"/>
        <dbReference type="Rhea" id="RHEA-COMP:11728"/>
        <dbReference type="ChEBI" id="CHEBI:13193"/>
        <dbReference type="ChEBI" id="CHEBI:15378"/>
        <dbReference type="ChEBI" id="CHEBI:17499"/>
        <dbReference type="ChEBI" id="CHEBI:29950"/>
        <dbReference type="ChEBI" id="CHEBI:30616"/>
        <dbReference type="ChEBI" id="CHEBI:33019"/>
        <dbReference type="ChEBI" id="CHEBI:61963"/>
        <dbReference type="ChEBI" id="CHEBI:65315"/>
        <dbReference type="ChEBI" id="CHEBI:87170"/>
        <dbReference type="ChEBI" id="CHEBI:456215"/>
        <dbReference type="EC" id="2.8.1.13"/>
    </reaction>
</comment>
<dbReference type="Gene3D" id="2.30.30.280">
    <property type="entry name" value="Adenine nucleotide alpha hydrolases-like domains"/>
    <property type="match status" value="1"/>
</dbReference>
<dbReference type="Pfam" id="PF03054">
    <property type="entry name" value="tRNA_Me_trans"/>
    <property type="match status" value="1"/>
</dbReference>
<dbReference type="Pfam" id="PF20258">
    <property type="entry name" value="tRNA_Me_trans_C"/>
    <property type="match status" value="1"/>
</dbReference>
<name>A0A098BVW8_9BACT</name>
<dbReference type="OrthoDB" id="9800696at2"/>
<dbReference type="STRING" id="1562970.ING2E5B_0031"/>
<dbReference type="PANTHER" id="PTHR43052:SF1">
    <property type="entry name" value="TRNA-5-TAURINOMETHYLURIDINE 2-SULFURTRANSFERASE"/>
    <property type="match status" value="1"/>
</dbReference>
<organism evidence="12 13">
    <name type="scientific">Fermentimonas caenicola</name>
    <dbReference type="NCBI Taxonomy" id="1562970"/>
    <lineage>
        <taxon>Bacteria</taxon>
        <taxon>Pseudomonadati</taxon>
        <taxon>Bacteroidota</taxon>
        <taxon>Bacteroidia</taxon>
        <taxon>Bacteroidales</taxon>
        <taxon>Dysgonomonadaceae</taxon>
        <taxon>Fermentimonas</taxon>
    </lineage>
</organism>
<feature type="domain" description="tRNA-specific 2-thiouridylase MnmA-like central" evidence="11">
    <location>
        <begin position="202"/>
        <end position="264"/>
    </location>
</feature>
<dbReference type="InterPro" id="IPR023382">
    <property type="entry name" value="MnmA-like_central_sf"/>
</dbReference>
<keyword evidence="8" id="KW-1015">Disulfide bond</keyword>
<dbReference type="EC" id="2.8.1.13" evidence="1"/>
<evidence type="ECO:0000256" key="8">
    <source>
        <dbReference type="ARBA" id="ARBA00023157"/>
    </source>
</evidence>
<dbReference type="NCBIfam" id="NF001138">
    <property type="entry name" value="PRK00143.1"/>
    <property type="match status" value="1"/>
</dbReference>
<dbReference type="GO" id="GO:0000049">
    <property type="term" value="F:tRNA binding"/>
    <property type="evidence" value="ECO:0007669"/>
    <property type="project" value="UniProtKB-KW"/>
</dbReference>
<dbReference type="Gene3D" id="2.40.30.10">
    <property type="entry name" value="Translation factors"/>
    <property type="match status" value="1"/>
</dbReference>